<evidence type="ECO:0000313" key="2">
    <source>
        <dbReference type="Proteomes" id="UP000528322"/>
    </source>
</evidence>
<dbReference type="AlphaFoldDB" id="A0A7W8DHX3"/>
<accession>A0A7W8DHX3</accession>
<gene>
    <name evidence="1" type="ORF">HNR37_002102</name>
</gene>
<keyword evidence="2" id="KW-1185">Reference proteome</keyword>
<organism evidence="1 2">
    <name type="scientific">Desulfurispira natronophila</name>
    <dbReference type="NCBI Taxonomy" id="682562"/>
    <lineage>
        <taxon>Bacteria</taxon>
        <taxon>Pseudomonadati</taxon>
        <taxon>Chrysiogenota</taxon>
        <taxon>Chrysiogenia</taxon>
        <taxon>Chrysiogenales</taxon>
        <taxon>Chrysiogenaceae</taxon>
        <taxon>Desulfurispira</taxon>
    </lineage>
</organism>
<dbReference type="EMBL" id="JACHID010000016">
    <property type="protein sequence ID" value="MBB5022758.1"/>
    <property type="molecule type" value="Genomic_DNA"/>
</dbReference>
<dbReference type="RefSeq" id="WP_183733867.1">
    <property type="nucleotide sequence ID" value="NZ_JACHID010000016.1"/>
</dbReference>
<protein>
    <submittedName>
        <fullName evidence="1">Uncharacterized protein</fullName>
    </submittedName>
</protein>
<dbReference type="Proteomes" id="UP000528322">
    <property type="component" value="Unassembled WGS sequence"/>
</dbReference>
<evidence type="ECO:0000313" key="1">
    <source>
        <dbReference type="EMBL" id="MBB5022758.1"/>
    </source>
</evidence>
<name>A0A7W8DHX3_9BACT</name>
<proteinExistence type="predicted"/>
<reference evidence="1 2" key="1">
    <citation type="submission" date="2020-08" db="EMBL/GenBank/DDBJ databases">
        <title>Genomic Encyclopedia of Type Strains, Phase IV (KMG-IV): sequencing the most valuable type-strain genomes for metagenomic binning, comparative biology and taxonomic classification.</title>
        <authorList>
            <person name="Goeker M."/>
        </authorList>
    </citation>
    <scope>NUCLEOTIDE SEQUENCE [LARGE SCALE GENOMIC DNA]</scope>
    <source>
        <strain evidence="1 2">DSM 22071</strain>
    </source>
</reference>
<sequence>MVHLPLSQDFRSRTGTSFQQLDIGLADDLIAVLVTQKLSKLGINSILLQKCSDLPKENEELTVLYHNGQREAAAQTRPVALRYEETTLVVRGERSLLPASLPWSLPLTTGPMHSCSNRYVAQLRDSSVIIESYSQENETPLTLNVNPLRGVAYQHCLEGRPLLGASLNSDEVHMYCLQETSYQQCGHVSTNKFDLKQVIENIQSDESGRTLLQNYRQQHSDLWQKITALMDGNEEWQLWDIVALFQGIAPASMIPGYGLRSLQDAAATSLHAKYPRVSFTDSCSPRNEVEPDPIWALRSSLSYRLAEVAPEIIAGGCLESYGELLGNMILEQVMHLGLEAVVVHGDLLEHRTFAAALIRTVSPGCAVYGSIILPQDACGALGEMVERSY</sequence>
<comment type="caution">
    <text evidence="1">The sequence shown here is derived from an EMBL/GenBank/DDBJ whole genome shotgun (WGS) entry which is preliminary data.</text>
</comment>